<accession>A0A2R3UAM7</accession>
<evidence type="ECO:0000313" key="2">
    <source>
        <dbReference type="EMBL" id="AVQ10286.1"/>
    </source>
</evidence>
<feature type="compositionally biased region" description="Basic residues" evidence="1">
    <location>
        <begin position="1"/>
        <end position="15"/>
    </location>
</feature>
<organism evidence="2">
    <name type="scientific">Gokushovirinae environmental samples</name>
    <dbReference type="NCBI Taxonomy" id="1478972"/>
    <lineage>
        <taxon>Viruses</taxon>
        <taxon>Monodnaviria</taxon>
        <taxon>Sangervirae</taxon>
        <taxon>Phixviricota</taxon>
        <taxon>Malgrandaviricetes</taxon>
        <taxon>Petitvirales</taxon>
        <taxon>Microviridae</taxon>
        <taxon>environmental samples</taxon>
    </lineage>
</organism>
<dbReference type="EMBL" id="MH029533">
    <property type="protein sequence ID" value="AVQ10286.1"/>
    <property type="molecule type" value="Genomic_DNA"/>
</dbReference>
<proteinExistence type="predicted"/>
<feature type="compositionally biased region" description="Basic residues" evidence="1">
    <location>
        <begin position="22"/>
        <end position="32"/>
    </location>
</feature>
<reference evidence="2" key="1">
    <citation type="submission" date="2018-03" db="EMBL/GenBank/DDBJ databases">
        <title>Twenty-four Novel Viral Genomes identified from the Dushanzi Mud Volcanic Sediment in Xinjiang, China.</title>
        <authorList>
            <person name="Han L."/>
        </authorList>
    </citation>
    <scope>NUCLEOTIDE SEQUENCE</scope>
</reference>
<feature type="region of interest" description="Disordered" evidence="1">
    <location>
        <begin position="1"/>
        <end position="39"/>
    </location>
</feature>
<protein>
    <submittedName>
        <fullName evidence="2">Uncharacterized protein</fullName>
    </submittedName>
</protein>
<sequence>MKRHSMSSHKSKRTFSKGASMTHKKNMPRKLPMRGGIRL</sequence>
<evidence type="ECO:0000256" key="1">
    <source>
        <dbReference type="SAM" id="MobiDB-lite"/>
    </source>
</evidence>
<name>A0A2R3UAM7_9VIRU</name>